<feature type="transmembrane region" description="Helical" evidence="1">
    <location>
        <begin position="54"/>
        <end position="75"/>
    </location>
</feature>
<feature type="transmembrane region" description="Helical" evidence="1">
    <location>
        <begin position="178"/>
        <end position="196"/>
    </location>
</feature>
<evidence type="ECO:0000313" key="2">
    <source>
        <dbReference type="EMBL" id="PLW75129.1"/>
    </source>
</evidence>
<evidence type="ECO:0000256" key="1">
    <source>
        <dbReference type="SAM" id="Phobius"/>
    </source>
</evidence>
<feature type="transmembrane region" description="Helical" evidence="1">
    <location>
        <begin position="153"/>
        <end position="171"/>
    </location>
</feature>
<reference evidence="2 3" key="1">
    <citation type="submission" date="2018-01" db="EMBL/GenBank/DDBJ databases">
        <title>The draft genome sequence of Cohaesibacter sp. H1304.</title>
        <authorList>
            <person name="Wang N.-N."/>
            <person name="Du Z.-J."/>
        </authorList>
    </citation>
    <scope>NUCLEOTIDE SEQUENCE [LARGE SCALE GENOMIC DNA]</scope>
    <source>
        <strain evidence="2 3">H1304</strain>
    </source>
</reference>
<keyword evidence="3" id="KW-1185">Reference proteome</keyword>
<feature type="transmembrane region" description="Helical" evidence="1">
    <location>
        <begin position="81"/>
        <end position="103"/>
    </location>
</feature>
<keyword evidence="1" id="KW-1133">Transmembrane helix</keyword>
<sequence length="244" mass="27183">MDLFTSIDIYCERTDASFWSEPINAVTNLAFLISALWAFWTYRTLLLGDRKQGHDWLILIALVMAGLIGIGSFLFHTYATIWASYADVIPIWSFVAFYLFLALYRIVGLSLWRTLRIYAIALCVTAGALWLVSTALLASDGVEAGSDGFNGSTQYLPGMIALYGFAVALFIRHHAARGWILSAAVTFSVSIFFRTIDLNVCVGFPLGTHFLWHCLNGLFIGFLLQALVRYGRKPQSGLNAETNR</sequence>
<name>A0A2N5XKT4_9HYPH</name>
<dbReference type="AlphaFoldDB" id="A0A2N5XKT4"/>
<evidence type="ECO:0008006" key="4">
    <source>
        <dbReference type="Google" id="ProtNLM"/>
    </source>
</evidence>
<gene>
    <name evidence="2" type="ORF">C0081_22885</name>
</gene>
<feature type="transmembrane region" description="Helical" evidence="1">
    <location>
        <begin position="115"/>
        <end position="133"/>
    </location>
</feature>
<dbReference type="OrthoDB" id="277121at2"/>
<dbReference type="EMBL" id="PKUQ01000055">
    <property type="protein sequence ID" value="PLW75129.1"/>
    <property type="molecule type" value="Genomic_DNA"/>
</dbReference>
<organism evidence="2 3">
    <name type="scientific">Cohaesibacter celericrescens</name>
    <dbReference type="NCBI Taxonomy" id="2067669"/>
    <lineage>
        <taxon>Bacteria</taxon>
        <taxon>Pseudomonadati</taxon>
        <taxon>Pseudomonadota</taxon>
        <taxon>Alphaproteobacteria</taxon>
        <taxon>Hyphomicrobiales</taxon>
        <taxon>Cohaesibacteraceae</taxon>
    </lineage>
</organism>
<protein>
    <recommendedName>
        <fullName evidence="4">Ceramidase</fullName>
    </recommendedName>
</protein>
<keyword evidence="1" id="KW-0472">Membrane</keyword>
<dbReference type="RefSeq" id="WP_101536029.1">
    <property type="nucleotide sequence ID" value="NZ_PKUQ01000055.1"/>
</dbReference>
<dbReference type="Proteomes" id="UP000234881">
    <property type="component" value="Unassembled WGS sequence"/>
</dbReference>
<keyword evidence="1" id="KW-0812">Transmembrane</keyword>
<proteinExistence type="predicted"/>
<accession>A0A2N5XKT4</accession>
<feature type="transmembrane region" description="Helical" evidence="1">
    <location>
        <begin position="23"/>
        <end position="42"/>
    </location>
</feature>
<comment type="caution">
    <text evidence="2">The sequence shown here is derived from an EMBL/GenBank/DDBJ whole genome shotgun (WGS) entry which is preliminary data.</text>
</comment>
<feature type="transmembrane region" description="Helical" evidence="1">
    <location>
        <begin position="208"/>
        <end position="228"/>
    </location>
</feature>
<evidence type="ECO:0000313" key="3">
    <source>
        <dbReference type="Proteomes" id="UP000234881"/>
    </source>
</evidence>